<dbReference type="RefSeq" id="WP_061428708.1">
    <property type="nucleotide sequence ID" value="NZ_CATNZO010000001.1"/>
</dbReference>
<evidence type="ECO:0000259" key="3">
    <source>
        <dbReference type="PROSITE" id="PS50206"/>
    </source>
</evidence>
<dbReference type="PROSITE" id="PS51257">
    <property type="entry name" value="PROKAR_LIPOPROTEIN"/>
    <property type="match status" value="1"/>
</dbReference>
<dbReference type="OrthoDB" id="9800872at2"/>
<dbReference type="PANTHER" id="PTHR43031:SF1">
    <property type="entry name" value="PYRIDINE NUCLEOTIDE-DISULPHIDE OXIDOREDUCTASE"/>
    <property type="match status" value="1"/>
</dbReference>
<dbReference type="PROSITE" id="PS50206">
    <property type="entry name" value="RHODANESE_3"/>
    <property type="match status" value="1"/>
</dbReference>
<feature type="compositionally biased region" description="Low complexity" evidence="1">
    <location>
        <begin position="40"/>
        <end position="51"/>
    </location>
</feature>
<dbReference type="InterPro" id="IPR050229">
    <property type="entry name" value="GlpE_sulfurtransferase"/>
</dbReference>
<proteinExistence type="predicted"/>
<dbReference type="Proteomes" id="UP000070260">
    <property type="component" value="Chromosome"/>
</dbReference>
<dbReference type="Pfam" id="PF00581">
    <property type="entry name" value="Rhodanese"/>
    <property type="match status" value="1"/>
</dbReference>
<keyword evidence="2" id="KW-0732">Signal</keyword>
<feature type="chain" id="PRO_5039492670" evidence="2">
    <location>
        <begin position="20"/>
        <end position="154"/>
    </location>
</feature>
<gene>
    <name evidence="4" type="ORF">JFP838_10135</name>
</gene>
<evidence type="ECO:0000256" key="1">
    <source>
        <dbReference type="SAM" id="MobiDB-lite"/>
    </source>
</evidence>
<reference evidence="4 5" key="1">
    <citation type="journal article" date="2016" name="PLoS ONE">
        <title>Plasmid Characterization and Chromosome Analysis of Two netF+ Clostridium perfringens Isolates Associated with Foal and Canine Necrotizing Enteritis.</title>
        <authorList>
            <person name="Mehdizadeh Gohari I."/>
            <person name="Kropinski A.M."/>
            <person name="Weese S.J."/>
            <person name="Parreira V.R."/>
            <person name="Whitehead A.E."/>
            <person name="Boerlin P."/>
            <person name="Prescott J.F."/>
        </authorList>
    </citation>
    <scope>NUCLEOTIDE SEQUENCE [LARGE SCALE GENOMIC DNA]</scope>
    <source>
        <strain evidence="4 5">JP838</strain>
    </source>
</reference>
<name>A0A127EJG9_CLOPF</name>
<dbReference type="PATRIC" id="fig|1502.177.peg.2079"/>
<dbReference type="InterPro" id="IPR036873">
    <property type="entry name" value="Rhodanese-like_dom_sf"/>
</dbReference>
<feature type="region of interest" description="Disordered" evidence="1">
    <location>
        <begin position="24"/>
        <end position="52"/>
    </location>
</feature>
<accession>A0A127EJG9</accession>
<organism evidence="4 5">
    <name type="scientific">Clostridium perfringens</name>
    <dbReference type="NCBI Taxonomy" id="1502"/>
    <lineage>
        <taxon>Bacteria</taxon>
        <taxon>Bacillati</taxon>
        <taxon>Bacillota</taxon>
        <taxon>Clostridia</taxon>
        <taxon>Eubacteriales</taxon>
        <taxon>Clostridiaceae</taxon>
        <taxon>Clostridium</taxon>
    </lineage>
</organism>
<evidence type="ECO:0000313" key="4">
    <source>
        <dbReference type="EMBL" id="AMN36102.1"/>
    </source>
</evidence>
<dbReference type="PANTHER" id="PTHR43031">
    <property type="entry name" value="FAD-DEPENDENT OXIDOREDUCTASE"/>
    <property type="match status" value="1"/>
</dbReference>
<feature type="signal peptide" evidence="2">
    <location>
        <begin position="1"/>
        <end position="19"/>
    </location>
</feature>
<dbReference type="SUPFAM" id="SSF52821">
    <property type="entry name" value="Rhodanese/Cell cycle control phosphatase"/>
    <property type="match status" value="1"/>
</dbReference>
<dbReference type="EMBL" id="CP010994">
    <property type="protein sequence ID" value="AMN36102.1"/>
    <property type="molecule type" value="Genomic_DNA"/>
</dbReference>
<dbReference type="GO" id="GO:0016740">
    <property type="term" value="F:transferase activity"/>
    <property type="evidence" value="ECO:0007669"/>
    <property type="project" value="UniProtKB-KW"/>
</dbReference>
<keyword evidence="4" id="KW-0808">Transferase</keyword>
<dbReference type="CDD" id="cd00158">
    <property type="entry name" value="RHOD"/>
    <property type="match status" value="1"/>
</dbReference>
<dbReference type="AlphaFoldDB" id="A0A127EJG9"/>
<sequence>MKRISLLLLSLTLTTSLFIGCGNNSTEKKDTNTGTNTQTSSESSSEAPAEAVAKDISIEESKKLINEGEVTLILDVRNEDEFAEGHLKNAIQIPVNELKENLSDIEKFKDELVLVYCRSGKRSAEAMDILKENGFKNLVHMKDGISKWDGEVEK</sequence>
<protein>
    <submittedName>
        <fullName evidence="4">Sulfurtransferase</fullName>
    </submittedName>
</protein>
<dbReference type="InterPro" id="IPR001763">
    <property type="entry name" value="Rhodanese-like_dom"/>
</dbReference>
<feature type="domain" description="Rhodanese" evidence="3">
    <location>
        <begin position="67"/>
        <end position="154"/>
    </location>
</feature>
<evidence type="ECO:0000313" key="5">
    <source>
        <dbReference type="Proteomes" id="UP000070260"/>
    </source>
</evidence>
<dbReference type="SMART" id="SM00450">
    <property type="entry name" value="RHOD"/>
    <property type="match status" value="1"/>
</dbReference>
<dbReference type="Gene3D" id="3.40.250.10">
    <property type="entry name" value="Rhodanese-like domain"/>
    <property type="match status" value="1"/>
</dbReference>
<evidence type="ECO:0000256" key="2">
    <source>
        <dbReference type="SAM" id="SignalP"/>
    </source>
</evidence>